<dbReference type="PANTHER" id="PTHR42991:SF1">
    <property type="entry name" value="ALDEHYDE DEHYDROGENASE"/>
    <property type="match status" value="1"/>
</dbReference>
<evidence type="ECO:0000256" key="2">
    <source>
        <dbReference type="ARBA" id="ARBA00009986"/>
    </source>
</evidence>
<dbReference type="RefSeq" id="WP_013798847.1">
    <property type="nucleotide sequence ID" value="NC_015562.1"/>
</dbReference>
<evidence type="ECO:0000256" key="5">
    <source>
        <dbReference type="ARBA" id="ARBA00019663"/>
    </source>
</evidence>
<dbReference type="STRING" id="880724.Metig_0694"/>
<evidence type="ECO:0000313" key="11">
    <source>
        <dbReference type="Proteomes" id="UP000009227"/>
    </source>
</evidence>
<comment type="subunit">
    <text evidence="3">Homotetramer.</text>
</comment>
<evidence type="ECO:0000256" key="4">
    <source>
        <dbReference type="ARBA" id="ARBA00013052"/>
    </source>
</evidence>
<evidence type="ECO:0000256" key="6">
    <source>
        <dbReference type="ARBA" id="ARBA00023002"/>
    </source>
</evidence>
<dbReference type="EMBL" id="CP002737">
    <property type="protein sequence ID" value="AEF96244.1"/>
    <property type="molecule type" value="Genomic_DNA"/>
</dbReference>
<reference evidence="10 11" key="1">
    <citation type="submission" date="2011-05" db="EMBL/GenBank/DDBJ databases">
        <title>Complete sequence of Methanotorris igneus Kol 5.</title>
        <authorList>
            <consortium name="US DOE Joint Genome Institute"/>
            <person name="Lucas S."/>
            <person name="Han J."/>
            <person name="Lapidus A."/>
            <person name="Cheng J.-F."/>
            <person name="Goodwin L."/>
            <person name="Pitluck S."/>
            <person name="Peters L."/>
            <person name="Mikhailova N."/>
            <person name="Chertkov O."/>
            <person name="Han C."/>
            <person name="Tapia R."/>
            <person name="Land M."/>
            <person name="Hauser L."/>
            <person name="Kyrpides N."/>
            <person name="Ivanova N."/>
            <person name="Pagani I."/>
            <person name="Sieprawska-Lupa M."/>
            <person name="Whitman W."/>
            <person name="Woyke T."/>
        </authorList>
    </citation>
    <scope>NUCLEOTIDE SEQUENCE [LARGE SCALE GENOMIC DNA]</scope>
    <source>
        <strain evidence="11">DSM 5666 / JCM 11834 / Kol 5</strain>
    </source>
</reference>
<dbReference type="CDD" id="cd07145">
    <property type="entry name" value="ALDH_LactADH_F420-Bios"/>
    <property type="match status" value="1"/>
</dbReference>
<dbReference type="InterPro" id="IPR016163">
    <property type="entry name" value="Ald_DH_C"/>
</dbReference>
<comment type="catalytic activity">
    <reaction evidence="8">
        <text>(S)-lactaldehyde + NAD(+) + H2O = (S)-lactate + NADH + 2 H(+)</text>
        <dbReference type="Rhea" id="RHEA:14277"/>
        <dbReference type="ChEBI" id="CHEBI:15377"/>
        <dbReference type="ChEBI" id="CHEBI:15378"/>
        <dbReference type="ChEBI" id="CHEBI:16651"/>
        <dbReference type="ChEBI" id="CHEBI:18041"/>
        <dbReference type="ChEBI" id="CHEBI:57540"/>
        <dbReference type="ChEBI" id="CHEBI:57945"/>
        <dbReference type="EC" id="1.2.1.22"/>
    </reaction>
</comment>
<dbReference type="UniPathway" id="UPA00071"/>
<evidence type="ECO:0000313" key="10">
    <source>
        <dbReference type="EMBL" id="AEF96244.1"/>
    </source>
</evidence>
<dbReference type="HOGENOM" id="CLU_005391_1_0_2"/>
<evidence type="ECO:0000256" key="1">
    <source>
        <dbReference type="ARBA" id="ARBA00005036"/>
    </source>
</evidence>
<comment type="similarity">
    <text evidence="2">Belongs to the aldehyde dehydrogenase family.</text>
</comment>
<keyword evidence="11" id="KW-1185">Reference proteome</keyword>
<dbReference type="Proteomes" id="UP000009227">
    <property type="component" value="Chromosome"/>
</dbReference>
<organism evidence="11">
    <name type="scientific">Methanotorris igneus (strain DSM 5666 / JCM 11834 / Kol 5)</name>
    <dbReference type="NCBI Taxonomy" id="880724"/>
    <lineage>
        <taxon>Archaea</taxon>
        <taxon>Methanobacteriati</taxon>
        <taxon>Methanobacteriota</taxon>
        <taxon>Methanomada group</taxon>
        <taxon>Methanococci</taxon>
        <taxon>Methanococcales</taxon>
        <taxon>Methanocaldococcaceae</taxon>
        <taxon>Methanotorris</taxon>
    </lineage>
</organism>
<dbReference type="FunFam" id="3.40.605.10:FF:000007">
    <property type="entry name" value="NAD/NADP-dependent betaine aldehyde dehydrogenase"/>
    <property type="match status" value="1"/>
</dbReference>
<comment type="pathway">
    <text evidence="1">Cofactor biosynthesis; coenzyme F420 biosynthesis.</text>
</comment>
<feature type="domain" description="Aldehyde dehydrogenase" evidence="9">
    <location>
        <begin position="9"/>
        <end position="459"/>
    </location>
</feature>
<dbReference type="NCBIfam" id="NF040648">
    <property type="entry name" value="lactal_redase_Meth"/>
    <property type="match status" value="1"/>
</dbReference>
<dbReference type="KEGG" id="mig:Metig_0694"/>
<dbReference type="GO" id="GO:0008911">
    <property type="term" value="F:lactaldehyde dehydrogenase (NAD+) activity"/>
    <property type="evidence" value="ECO:0007669"/>
    <property type="project" value="UniProtKB-EC"/>
</dbReference>
<gene>
    <name evidence="10" type="ordered locus">Metig_0694</name>
</gene>
<proteinExistence type="inferred from homology"/>
<dbReference type="EC" id="1.2.1.22" evidence="4"/>
<dbReference type="Gene3D" id="3.40.309.10">
    <property type="entry name" value="Aldehyde Dehydrogenase, Chain A, domain 2"/>
    <property type="match status" value="1"/>
</dbReference>
<dbReference type="Pfam" id="PF00171">
    <property type="entry name" value="Aldedh"/>
    <property type="match status" value="1"/>
</dbReference>
<dbReference type="GeneID" id="10643534"/>
<keyword evidence="6 10" id="KW-0560">Oxidoreductase</keyword>
<dbReference type="InterPro" id="IPR053404">
    <property type="entry name" value="Lactaldehyde_DH"/>
</dbReference>
<dbReference type="PANTHER" id="PTHR42991">
    <property type="entry name" value="ALDEHYDE DEHYDROGENASE"/>
    <property type="match status" value="1"/>
</dbReference>
<protein>
    <recommendedName>
        <fullName evidence="5">Lactaldehyde dehydrogenase</fullName>
        <ecNumber evidence="4">1.2.1.22</ecNumber>
    </recommendedName>
</protein>
<evidence type="ECO:0000256" key="8">
    <source>
        <dbReference type="ARBA" id="ARBA00049147"/>
    </source>
</evidence>
<dbReference type="FunFam" id="3.40.309.10:FF:000001">
    <property type="entry name" value="Mitochondrial aldehyde dehydrogenase 2"/>
    <property type="match status" value="1"/>
</dbReference>
<dbReference type="InterPro" id="IPR015590">
    <property type="entry name" value="Aldehyde_DH_dom"/>
</dbReference>
<dbReference type="AlphaFoldDB" id="F6BCN3"/>
<evidence type="ECO:0000259" key="9">
    <source>
        <dbReference type="Pfam" id="PF00171"/>
    </source>
</evidence>
<accession>F6BCN3</accession>
<name>F6BCN3_METIK</name>
<dbReference type="OrthoDB" id="6342at2157"/>
<dbReference type="Gene3D" id="3.40.605.10">
    <property type="entry name" value="Aldehyde Dehydrogenase, Chain A, domain 1"/>
    <property type="match status" value="1"/>
</dbReference>
<dbReference type="InterPro" id="IPR051020">
    <property type="entry name" value="ALDH-related_metabolic_enz"/>
</dbReference>
<dbReference type="InterPro" id="IPR016162">
    <property type="entry name" value="Ald_DH_N"/>
</dbReference>
<dbReference type="SUPFAM" id="SSF53720">
    <property type="entry name" value="ALDH-like"/>
    <property type="match status" value="1"/>
</dbReference>
<evidence type="ECO:0000256" key="3">
    <source>
        <dbReference type="ARBA" id="ARBA00011881"/>
    </source>
</evidence>
<dbReference type="InterPro" id="IPR016161">
    <property type="entry name" value="Ald_DH/histidinol_DH"/>
</dbReference>
<sequence length="463" mass="50796">MFINGEWIRREDLEVINPYSLEVIDKITSCSREETKYAIEVANEHKDVMKNLSPTKRYNLLFKIAEEIKKNKKELAKIISLDAGKPIRQSIIEVDRTITTFKLSAFYARELRGEVIPSERLIFTKREPVGVVGAITPFNFPLNLVAHKVGPAFAGGNTVVLHPSSKAPLIAIELAKIIEKVLKSMDIPLGVFNLVTGRGEVVGDEIVKNENVNMVSFTGSVEVGESIAKNAGMKKITLELGGSNPLIILKDCDLEKAVNATVKSSYLNAGQVCISVGRVIVEDEIADEFIKRIVEKSESLKVGDPLDEKTDVGPLITLESAERVESLVNQSVEEGGKVLCGGKREKTLYYPTVVEIDEDNILAKVEIFGPVTPIIRVEGLDEAIEVANNTKYGLHAGVFTNDINKALMVADALEVGGVMINDSPTFRQDNMPFGGVKKSGLGREGVKYAVEEMTEIKTIVINR</sequence>
<evidence type="ECO:0000256" key="7">
    <source>
        <dbReference type="ARBA" id="ARBA00023027"/>
    </source>
</evidence>
<keyword evidence="7" id="KW-0520">NAD</keyword>